<feature type="domain" description="H15" evidence="7">
    <location>
        <begin position="85"/>
        <end position="164"/>
    </location>
</feature>
<protein>
    <recommendedName>
        <fullName evidence="7">H15 domain-containing protein</fullName>
    </recommendedName>
</protein>
<keyword evidence="3" id="KW-0238">DNA-binding</keyword>
<evidence type="ECO:0000256" key="5">
    <source>
        <dbReference type="SAM" id="MobiDB-lite"/>
    </source>
</evidence>
<keyword evidence="6" id="KW-1133">Transmembrane helix</keyword>
<evidence type="ECO:0000313" key="9">
    <source>
        <dbReference type="Proteomes" id="UP001501940"/>
    </source>
</evidence>
<dbReference type="InterPro" id="IPR005818">
    <property type="entry name" value="Histone_H1/H5_H15"/>
</dbReference>
<proteinExistence type="predicted"/>
<keyword evidence="2" id="KW-0158">Chromosome</keyword>
<sequence length="350" mass="39472">MRFTWSHLTRGSCIKTETMGKRGTSTGKLYIVGLLCLVVLLYLKIMPPKKPAVRPADPVPSSNEAPAKEKAAPKSGAGALHKLATHPSTAIMVKEALKELDSRKGVSSQAIQNYIKQKYPSVDLVRLKHLVRRALKKGIENGTLVRPANSTVTTGATGKFRLAPKIKPSKPKAENMDPNVQKAPKAAEEGAKKPKKTGMKNPCRNICSYLVSVPIICNFLKVPLRRKTLQMNRHRLQSTSLFPPVFRTQSLQESPQKTKGLQLQLLLQQRGQKLKLLKQKGMMREPLQPKLKRQRRPRRQRRGKHPIAKQLKQRVMALLLKLRANEGRRLQSKFINLNYFILFICNKISI</sequence>
<keyword evidence="6" id="KW-0812">Transmembrane</keyword>
<dbReference type="Proteomes" id="UP001501940">
    <property type="component" value="Chromosome 5"/>
</dbReference>
<feature type="compositionally biased region" description="Basic residues" evidence="5">
    <location>
        <begin position="290"/>
        <end position="307"/>
    </location>
</feature>
<dbReference type="Ensembl" id="ENSAOCT00000079415.1">
    <property type="protein sequence ID" value="ENSAOCP00000037898.1"/>
    <property type="gene ID" value="ENSAOCG00000015530.2"/>
</dbReference>
<reference evidence="8 9" key="1">
    <citation type="submission" date="2022-01" db="EMBL/GenBank/DDBJ databases">
        <title>A chromosome-scale genome assembly of the false clownfish, Amphiprion ocellaris.</title>
        <authorList>
            <person name="Ryu T."/>
        </authorList>
    </citation>
    <scope>NUCLEOTIDE SEQUENCE [LARGE SCALE GENOMIC DNA]</scope>
</reference>
<feature type="transmembrane region" description="Helical" evidence="6">
    <location>
        <begin position="29"/>
        <end position="45"/>
    </location>
</feature>
<dbReference type="PANTHER" id="PTHR11467:SF177">
    <property type="entry name" value="HISTONE H1, EARLY EMBRYONIC"/>
    <property type="match status" value="1"/>
</dbReference>
<dbReference type="GO" id="GO:0030261">
    <property type="term" value="P:chromosome condensation"/>
    <property type="evidence" value="ECO:0007669"/>
    <property type="project" value="TreeGrafter"/>
</dbReference>
<evidence type="ECO:0000259" key="7">
    <source>
        <dbReference type="PROSITE" id="PS51504"/>
    </source>
</evidence>
<dbReference type="AlphaFoldDB" id="A0AAQ5X9B8"/>
<reference evidence="8" key="3">
    <citation type="submission" date="2025-09" db="UniProtKB">
        <authorList>
            <consortium name="Ensembl"/>
        </authorList>
    </citation>
    <scope>IDENTIFICATION</scope>
</reference>
<comment type="subcellular location">
    <subcellularLocation>
        <location evidence="1">Nucleus</location>
    </subcellularLocation>
</comment>
<dbReference type="InterPro" id="IPR036388">
    <property type="entry name" value="WH-like_DNA-bd_sf"/>
</dbReference>
<keyword evidence="6" id="KW-0472">Membrane</keyword>
<dbReference type="CDD" id="cd00073">
    <property type="entry name" value="H15"/>
    <property type="match status" value="1"/>
</dbReference>
<dbReference type="GO" id="GO:0005634">
    <property type="term" value="C:nucleus"/>
    <property type="evidence" value="ECO:0007669"/>
    <property type="project" value="UniProtKB-SubCell"/>
</dbReference>
<accession>A0AAQ5X9B8</accession>
<dbReference type="Gene3D" id="1.10.10.10">
    <property type="entry name" value="Winged helix-like DNA-binding domain superfamily/Winged helix DNA-binding domain"/>
    <property type="match status" value="1"/>
</dbReference>
<dbReference type="GO" id="GO:0000786">
    <property type="term" value="C:nucleosome"/>
    <property type="evidence" value="ECO:0007669"/>
    <property type="project" value="InterPro"/>
</dbReference>
<organism evidence="8 9">
    <name type="scientific">Amphiprion ocellaris</name>
    <name type="common">Clown anemonefish</name>
    <dbReference type="NCBI Taxonomy" id="80972"/>
    <lineage>
        <taxon>Eukaryota</taxon>
        <taxon>Metazoa</taxon>
        <taxon>Chordata</taxon>
        <taxon>Craniata</taxon>
        <taxon>Vertebrata</taxon>
        <taxon>Euteleostomi</taxon>
        <taxon>Actinopterygii</taxon>
        <taxon>Neopterygii</taxon>
        <taxon>Teleostei</taxon>
        <taxon>Neoteleostei</taxon>
        <taxon>Acanthomorphata</taxon>
        <taxon>Ovalentaria</taxon>
        <taxon>Pomacentridae</taxon>
        <taxon>Amphiprion</taxon>
    </lineage>
</organism>
<dbReference type="PROSITE" id="PS51504">
    <property type="entry name" value="H15"/>
    <property type="match status" value="1"/>
</dbReference>
<dbReference type="PANTHER" id="PTHR11467">
    <property type="entry name" value="HISTONE H1"/>
    <property type="match status" value="1"/>
</dbReference>
<evidence type="ECO:0000256" key="3">
    <source>
        <dbReference type="ARBA" id="ARBA00023125"/>
    </source>
</evidence>
<evidence type="ECO:0000313" key="8">
    <source>
        <dbReference type="Ensembl" id="ENSAOCP00000037898.1"/>
    </source>
</evidence>
<keyword evidence="9" id="KW-1185">Reference proteome</keyword>
<dbReference type="GO" id="GO:0003690">
    <property type="term" value="F:double-stranded DNA binding"/>
    <property type="evidence" value="ECO:0007669"/>
    <property type="project" value="TreeGrafter"/>
</dbReference>
<evidence type="ECO:0000256" key="2">
    <source>
        <dbReference type="ARBA" id="ARBA00022454"/>
    </source>
</evidence>
<dbReference type="InterPro" id="IPR036390">
    <property type="entry name" value="WH_DNA-bd_sf"/>
</dbReference>
<reference evidence="8" key="2">
    <citation type="submission" date="2025-08" db="UniProtKB">
        <authorList>
            <consortium name="Ensembl"/>
        </authorList>
    </citation>
    <scope>IDENTIFICATION</scope>
</reference>
<dbReference type="GO" id="GO:0031492">
    <property type="term" value="F:nucleosomal DNA binding"/>
    <property type="evidence" value="ECO:0007669"/>
    <property type="project" value="TreeGrafter"/>
</dbReference>
<name>A0AAQ5X9B8_AMPOC</name>
<evidence type="ECO:0000256" key="4">
    <source>
        <dbReference type="ARBA" id="ARBA00023242"/>
    </source>
</evidence>
<evidence type="ECO:0000256" key="1">
    <source>
        <dbReference type="ARBA" id="ARBA00004123"/>
    </source>
</evidence>
<feature type="region of interest" description="Disordered" evidence="5">
    <location>
        <begin position="167"/>
        <end position="198"/>
    </location>
</feature>
<dbReference type="GeneTree" id="ENSGT00940000160900"/>
<dbReference type="SUPFAM" id="SSF46785">
    <property type="entry name" value="Winged helix' DNA-binding domain"/>
    <property type="match status" value="1"/>
</dbReference>
<feature type="region of interest" description="Disordered" evidence="5">
    <location>
        <begin position="280"/>
        <end position="307"/>
    </location>
</feature>
<dbReference type="FunFam" id="1.10.10.10:FF:000393">
    <property type="entry name" value="Oocyte-specific H1 histone"/>
    <property type="match status" value="1"/>
</dbReference>
<evidence type="ECO:0000256" key="6">
    <source>
        <dbReference type="SAM" id="Phobius"/>
    </source>
</evidence>
<gene>
    <name evidence="8" type="primary">KRR1</name>
</gene>
<feature type="region of interest" description="Disordered" evidence="5">
    <location>
        <begin position="50"/>
        <end position="78"/>
    </location>
</feature>
<dbReference type="GO" id="GO:0006334">
    <property type="term" value="P:nucleosome assembly"/>
    <property type="evidence" value="ECO:0007669"/>
    <property type="project" value="InterPro"/>
</dbReference>
<dbReference type="SMART" id="SM00526">
    <property type="entry name" value="H15"/>
    <property type="match status" value="1"/>
</dbReference>
<keyword evidence="4" id="KW-0539">Nucleus</keyword>
<dbReference type="Pfam" id="PF00538">
    <property type="entry name" value="Linker_histone"/>
    <property type="match status" value="1"/>
</dbReference>
<dbReference type="GO" id="GO:0045910">
    <property type="term" value="P:negative regulation of DNA recombination"/>
    <property type="evidence" value="ECO:0007669"/>
    <property type="project" value="TreeGrafter"/>
</dbReference>